<protein>
    <submittedName>
        <fullName evidence="7">P-loop containing nucleoside triphosphate hydrolase protein</fullName>
    </submittedName>
</protein>
<gene>
    <name evidence="7" type="ORF">BO80DRAFT_490564</name>
</gene>
<dbReference type="PROSITE" id="PS00674">
    <property type="entry name" value="AAA"/>
    <property type="match status" value="1"/>
</dbReference>
<dbReference type="PANTHER" id="PTHR23070">
    <property type="entry name" value="BCS1 AAA-TYPE ATPASE"/>
    <property type="match status" value="1"/>
</dbReference>
<dbReference type="InterPro" id="IPR050747">
    <property type="entry name" value="Mitochondrial_chaperone_BCS1"/>
</dbReference>
<dbReference type="Pfam" id="PF25426">
    <property type="entry name" value="AAA_lid_BCS1"/>
    <property type="match status" value="1"/>
</dbReference>
<dbReference type="GO" id="GO:0016887">
    <property type="term" value="F:ATP hydrolysis activity"/>
    <property type="evidence" value="ECO:0007669"/>
    <property type="project" value="InterPro"/>
</dbReference>
<evidence type="ECO:0000256" key="2">
    <source>
        <dbReference type="ARBA" id="ARBA00022741"/>
    </source>
</evidence>
<sequence length="420" mass="48259">MVPADVLLKTLIPGYGLLARLLPSYFHVNITSYLLVFVGHLAFWAYAMPSFWDRLQSLLLLFLTSVEIHYHDDLTLNHTLRFVAGTRMNFATLWDDTEEDERDLSEADQLRFENDPRPRDVLKDLLYSIQKTSSEHDKRHWTRMASKKPRPLLTVIMDSELKRGIVQDIQNYLHPRTRSWYQSRGLPYRRDYLFYGPPGTGKSSLCFAIASLVQLEIFIVTLLFQSLPNRCIVLFEDVDQAGIRKRDTDIPLSRNRCETDEITDCDGLEHHSPKQQSSGITLSTLLNVIDSVSAQEGRILIMTTNHIEKLDGALLRPGRVDMRIPFHHVDSSAIQQLFLSFFLKPTDTLVMEGTELFNSIDSPPTAARPDWDIEEIMKLALAFRDKVPQGRYTTAEVQNYLLLHKNDPESAVRDVVGWVD</sequence>
<dbReference type="GO" id="GO:0005524">
    <property type="term" value="F:ATP binding"/>
    <property type="evidence" value="ECO:0007669"/>
    <property type="project" value="UniProtKB-KW"/>
</dbReference>
<dbReference type="SMART" id="SM00382">
    <property type="entry name" value="AAA"/>
    <property type="match status" value="1"/>
</dbReference>
<dbReference type="RefSeq" id="XP_025579219.1">
    <property type="nucleotide sequence ID" value="XM_025723645.1"/>
</dbReference>
<dbReference type="Proteomes" id="UP000249402">
    <property type="component" value="Unassembled WGS sequence"/>
</dbReference>
<dbReference type="VEuPathDB" id="FungiDB:BO80DRAFT_490564"/>
<evidence type="ECO:0000256" key="4">
    <source>
        <dbReference type="RuleBase" id="RU003651"/>
    </source>
</evidence>
<accession>A0A395HAM8</accession>
<evidence type="ECO:0000256" key="3">
    <source>
        <dbReference type="ARBA" id="ARBA00022840"/>
    </source>
</evidence>
<dbReference type="InterPro" id="IPR003593">
    <property type="entry name" value="AAA+_ATPase"/>
</dbReference>
<keyword evidence="5" id="KW-1133">Transmembrane helix</keyword>
<organism evidence="7 8">
    <name type="scientific">Aspergillus ibericus CBS 121593</name>
    <dbReference type="NCBI Taxonomy" id="1448316"/>
    <lineage>
        <taxon>Eukaryota</taxon>
        <taxon>Fungi</taxon>
        <taxon>Dikarya</taxon>
        <taxon>Ascomycota</taxon>
        <taxon>Pezizomycotina</taxon>
        <taxon>Eurotiomycetes</taxon>
        <taxon>Eurotiomycetidae</taxon>
        <taxon>Eurotiales</taxon>
        <taxon>Aspergillaceae</taxon>
        <taxon>Aspergillus</taxon>
        <taxon>Aspergillus subgen. Circumdati</taxon>
    </lineage>
</organism>
<reference evidence="7 8" key="1">
    <citation type="submission" date="2018-02" db="EMBL/GenBank/DDBJ databases">
        <title>The genomes of Aspergillus section Nigri reveals drivers in fungal speciation.</title>
        <authorList>
            <consortium name="DOE Joint Genome Institute"/>
            <person name="Vesth T.C."/>
            <person name="Nybo J."/>
            <person name="Theobald S."/>
            <person name="Brandl J."/>
            <person name="Frisvad J.C."/>
            <person name="Nielsen K.F."/>
            <person name="Lyhne E.K."/>
            <person name="Kogle M.E."/>
            <person name="Kuo A."/>
            <person name="Riley R."/>
            <person name="Clum A."/>
            <person name="Nolan M."/>
            <person name="Lipzen A."/>
            <person name="Salamov A."/>
            <person name="Henrissat B."/>
            <person name="Wiebenga A."/>
            <person name="De vries R.P."/>
            <person name="Grigoriev I.V."/>
            <person name="Mortensen U.H."/>
            <person name="Andersen M.R."/>
            <person name="Baker S.E."/>
        </authorList>
    </citation>
    <scope>NUCLEOTIDE SEQUENCE [LARGE SCALE GENOMIC DNA]</scope>
    <source>
        <strain evidence="7 8">CBS 121593</strain>
    </source>
</reference>
<evidence type="ECO:0000256" key="5">
    <source>
        <dbReference type="SAM" id="Phobius"/>
    </source>
</evidence>
<evidence type="ECO:0000313" key="7">
    <source>
        <dbReference type="EMBL" id="RAL04892.1"/>
    </source>
</evidence>
<dbReference type="GeneID" id="37228510"/>
<keyword evidence="7" id="KW-0378">Hydrolase</keyword>
<name>A0A395HAM8_9EURO</name>
<dbReference type="InterPro" id="IPR057495">
    <property type="entry name" value="AAA_lid_BCS1"/>
</dbReference>
<keyword evidence="5" id="KW-0812">Transmembrane</keyword>
<dbReference type="EMBL" id="KZ824422">
    <property type="protein sequence ID" value="RAL04892.1"/>
    <property type="molecule type" value="Genomic_DNA"/>
</dbReference>
<dbReference type="Gene3D" id="3.40.50.300">
    <property type="entry name" value="P-loop containing nucleotide triphosphate hydrolases"/>
    <property type="match status" value="1"/>
</dbReference>
<evidence type="ECO:0000313" key="8">
    <source>
        <dbReference type="Proteomes" id="UP000249402"/>
    </source>
</evidence>
<comment type="similarity">
    <text evidence="1">Belongs to the AAA ATPase family. BCS1 subfamily.</text>
</comment>
<evidence type="ECO:0000259" key="6">
    <source>
        <dbReference type="SMART" id="SM00382"/>
    </source>
</evidence>
<proteinExistence type="inferred from homology"/>
<keyword evidence="2 4" id="KW-0547">Nucleotide-binding</keyword>
<dbReference type="InterPro" id="IPR003960">
    <property type="entry name" value="ATPase_AAA_CS"/>
</dbReference>
<dbReference type="InterPro" id="IPR003959">
    <property type="entry name" value="ATPase_AAA_core"/>
</dbReference>
<dbReference type="InterPro" id="IPR027417">
    <property type="entry name" value="P-loop_NTPase"/>
</dbReference>
<evidence type="ECO:0000256" key="1">
    <source>
        <dbReference type="ARBA" id="ARBA00007448"/>
    </source>
</evidence>
<dbReference type="AlphaFoldDB" id="A0A395HAM8"/>
<keyword evidence="8" id="KW-1185">Reference proteome</keyword>
<dbReference type="STRING" id="1448316.A0A395HAM8"/>
<feature type="transmembrane region" description="Helical" evidence="5">
    <location>
        <begin position="25"/>
        <end position="47"/>
    </location>
</feature>
<dbReference type="OrthoDB" id="10251412at2759"/>
<keyword evidence="3 4" id="KW-0067">ATP-binding</keyword>
<dbReference type="SUPFAM" id="SSF52540">
    <property type="entry name" value="P-loop containing nucleoside triphosphate hydrolases"/>
    <property type="match status" value="1"/>
</dbReference>
<keyword evidence="5" id="KW-0472">Membrane</keyword>
<dbReference type="Pfam" id="PF00004">
    <property type="entry name" value="AAA"/>
    <property type="match status" value="1"/>
</dbReference>
<feature type="domain" description="AAA+ ATPase" evidence="6">
    <location>
        <begin position="188"/>
        <end position="330"/>
    </location>
</feature>